<dbReference type="GO" id="GO:0004088">
    <property type="term" value="F:carbamoyl-phosphate synthase (glutamine-hydrolyzing) activity"/>
    <property type="evidence" value="ECO:0007669"/>
    <property type="project" value="TreeGrafter"/>
</dbReference>
<organism evidence="18 19">
    <name type="scientific">Candidatus Shapirobacteria bacterium CG03_land_8_20_14_0_80_39_12</name>
    <dbReference type="NCBI Taxonomy" id="1974879"/>
    <lineage>
        <taxon>Bacteria</taxon>
        <taxon>Candidatus Shapironibacteriota</taxon>
    </lineage>
</organism>
<dbReference type="Proteomes" id="UP000229631">
    <property type="component" value="Unassembled WGS sequence"/>
</dbReference>
<keyword evidence="5" id="KW-0436">Ligase</keyword>
<dbReference type="PANTHER" id="PTHR11405">
    <property type="entry name" value="CARBAMOYLTRANSFERASE FAMILY MEMBER"/>
    <property type="match status" value="1"/>
</dbReference>
<evidence type="ECO:0000256" key="7">
    <source>
        <dbReference type="ARBA" id="ARBA00022723"/>
    </source>
</evidence>
<dbReference type="PROSITE" id="PS51855">
    <property type="entry name" value="MGS"/>
    <property type="match status" value="1"/>
</dbReference>
<dbReference type="GO" id="GO:0006221">
    <property type="term" value="P:pyrimidine nucleotide biosynthetic process"/>
    <property type="evidence" value="ECO:0007669"/>
    <property type="project" value="UniProtKB-KW"/>
</dbReference>
<dbReference type="SUPFAM" id="SSF52440">
    <property type="entry name" value="PreATP-grasp domain"/>
    <property type="match status" value="2"/>
</dbReference>
<dbReference type="PRINTS" id="PR00098">
    <property type="entry name" value="CPSASE"/>
</dbReference>
<dbReference type="Gene3D" id="3.30.470.20">
    <property type="entry name" value="ATP-grasp fold, B domain"/>
    <property type="match status" value="2"/>
</dbReference>
<dbReference type="Gene3D" id="1.10.1030.10">
    <property type="entry name" value="Carbamoyl-phosphate synthetase, large subunit oligomerisation domain"/>
    <property type="match status" value="1"/>
</dbReference>
<evidence type="ECO:0000256" key="4">
    <source>
        <dbReference type="ARBA" id="ARBA00022571"/>
    </source>
</evidence>
<evidence type="ECO:0000256" key="3">
    <source>
        <dbReference type="ARBA" id="ARBA00009799"/>
    </source>
</evidence>
<dbReference type="InterPro" id="IPR011607">
    <property type="entry name" value="MGS-like_dom"/>
</dbReference>
<feature type="domain" description="MGS-like" evidence="17">
    <location>
        <begin position="918"/>
        <end position="1062"/>
    </location>
</feature>
<dbReference type="Pfam" id="PF25596">
    <property type="entry name" value="CPSase_L_D1"/>
    <property type="match status" value="2"/>
</dbReference>
<dbReference type="GO" id="GO:0004087">
    <property type="term" value="F:carbamoyl-phosphate synthase (ammonia) activity"/>
    <property type="evidence" value="ECO:0007669"/>
    <property type="project" value="UniProtKB-EC"/>
</dbReference>
<accession>A0A2M7BE43</accession>
<evidence type="ECO:0000256" key="8">
    <source>
        <dbReference type="ARBA" id="ARBA00022737"/>
    </source>
</evidence>
<dbReference type="InterPro" id="IPR013815">
    <property type="entry name" value="ATP_grasp_subdomain_1"/>
</dbReference>
<keyword evidence="8" id="KW-0677">Repeat</keyword>
<dbReference type="SMART" id="SM00851">
    <property type="entry name" value="MGS"/>
    <property type="match status" value="1"/>
</dbReference>
<feature type="domain" description="ATP-grasp" evidence="16">
    <location>
        <begin position="131"/>
        <end position="323"/>
    </location>
</feature>
<dbReference type="InterPro" id="IPR011761">
    <property type="entry name" value="ATP-grasp"/>
</dbReference>
<dbReference type="Pfam" id="PF02142">
    <property type="entry name" value="MGS"/>
    <property type="match status" value="1"/>
</dbReference>
<keyword evidence="9 15" id="KW-0547">Nucleotide-binding</keyword>
<dbReference type="InterPro" id="IPR005479">
    <property type="entry name" value="CPAse_ATP-bd"/>
</dbReference>
<dbReference type="InterPro" id="IPR005483">
    <property type="entry name" value="CPSase_dom"/>
</dbReference>
<evidence type="ECO:0000256" key="13">
    <source>
        <dbReference type="ARBA" id="ARBA00023211"/>
    </source>
</evidence>
<dbReference type="GO" id="GO:0046872">
    <property type="term" value="F:metal ion binding"/>
    <property type="evidence" value="ECO:0007669"/>
    <property type="project" value="UniProtKB-KW"/>
</dbReference>
<dbReference type="PROSITE" id="PS00867">
    <property type="entry name" value="CPSASE_2"/>
    <property type="match status" value="2"/>
</dbReference>
<dbReference type="InterPro" id="IPR036914">
    <property type="entry name" value="MGS-like_dom_sf"/>
</dbReference>
<name>A0A2M7BE43_9BACT</name>
<dbReference type="FunFam" id="3.30.470.20:FF:000051">
    <property type="entry name" value="Carbamoyl phosphate synthetase II"/>
    <property type="match status" value="1"/>
</dbReference>
<keyword evidence="6" id="KW-0028">Amino-acid biosynthesis</keyword>
<keyword evidence="13" id="KW-0464">Manganese</keyword>
<dbReference type="GO" id="GO:0006526">
    <property type="term" value="P:L-arginine biosynthetic process"/>
    <property type="evidence" value="ECO:0007669"/>
    <property type="project" value="UniProtKB-KW"/>
</dbReference>
<gene>
    <name evidence="18" type="ORF">COS54_01160</name>
</gene>
<dbReference type="InterPro" id="IPR016185">
    <property type="entry name" value="PreATP-grasp_dom_sf"/>
</dbReference>
<evidence type="ECO:0000256" key="12">
    <source>
        <dbReference type="ARBA" id="ARBA00022975"/>
    </source>
</evidence>
<dbReference type="SUPFAM" id="SSF56059">
    <property type="entry name" value="Glutathione synthetase ATP-binding domain-like"/>
    <property type="match status" value="2"/>
</dbReference>
<comment type="caution">
    <text evidence="18">The sequence shown here is derived from an EMBL/GenBank/DDBJ whole genome shotgun (WGS) entry which is preliminary data.</text>
</comment>
<dbReference type="GO" id="GO:0005524">
    <property type="term" value="F:ATP binding"/>
    <property type="evidence" value="ECO:0007669"/>
    <property type="project" value="UniProtKB-UniRule"/>
</dbReference>
<dbReference type="Pfam" id="PF02786">
    <property type="entry name" value="CPSase_L_D2"/>
    <property type="match status" value="2"/>
</dbReference>
<evidence type="ECO:0000259" key="16">
    <source>
        <dbReference type="PROSITE" id="PS50975"/>
    </source>
</evidence>
<dbReference type="InterPro" id="IPR005480">
    <property type="entry name" value="CPSase_lsu_oligo"/>
</dbReference>
<dbReference type="SUPFAM" id="SSF52335">
    <property type="entry name" value="Methylglyoxal synthase-like"/>
    <property type="match status" value="1"/>
</dbReference>
<keyword evidence="12" id="KW-0665">Pyrimidine biosynthesis</keyword>
<dbReference type="Gene3D" id="3.30.1490.20">
    <property type="entry name" value="ATP-grasp fold, A domain"/>
    <property type="match status" value="1"/>
</dbReference>
<protein>
    <submittedName>
        <fullName evidence="18">Carbamoyl phosphate synthase large subunit</fullName>
    </submittedName>
</protein>
<evidence type="ECO:0000256" key="14">
    <source>
        <dbReference type="ARBA" id="ARBA00047359"/>
    </source>
</evidence>
<dbReference type="AlphaFoldDB" id="A0A2M7BE43"/>
<evidence type="ECO:0000313" key="18">
    <source>
        <dbReference type="EMBL" id="PIV01374.1"/>
    </source>
</evidence>
<dbReference type="FunFam" id="1.10.1030.10:FF:000002">
    <property type="entry name" value="Carbamoyl-phosphate synthase large chain"/>
    <property type="match status" value="1"/>
</dbReference>
<dbReference type="SMART" id="SM01096">
    <property type="entry name" value="CPSase_L_D3"/>
    <property type="match status" value="1"/>
</dbReference>
<evidence type="ECO:0000256" key="6">
    <source>
        <dbReference type="ARBA" id="ARBA00022605"/>
    </source>
</evidence>
<evidence type="ECO:0000256" key="11">
    <source>
        <dbReference type="ARBA" id="ARBA00022842"/>
    </source>
</evidence>
<dbReference type="NCBIfam" id="NF009455">
    <property type="entry name" value="PRK12815.1"/>
    <property type="match status" value="1"/>
</dbReference>
<keyword evidence="7" id="KW-0479">Metal-binding</keyword>
<dbReference type="InterPro" id="IPR006275">
    <property type="entry name" value="CPSase_lsu"/>
</dbReference>
<dbReference type="NCBIfam" id="NF003671">
    <property type="entry name" value="PRK05294.1"/>
    <property type="match status" value="1"/>
</dbReference>
<comment type="cofactor">
    <cofactor evidence="1">
        <name>Mn(2+)</name>
        <dbReference type="ChEBI" id="CHEBI:29035"/>
    </cofactor>
</comment>
<proteinExistence type="inferred from homology"/>
<sequence>MKDFPKKVLILGSGALKIGQAGEFDYSGSQAIKALKEEGIKTVLVNPNIATIQTSKGFADRIYFLPVTLFFVEKVIAKEKPDGILLGFGGQTALNCGLSLAAEKIFDKYGIKVLGTPVSAIEKTESRALFAQNLRDLNLNIPKSESAGNLEEALLAGKEIGFPVICRAGFSLGGQGSNIAQNPFQLKEIAKRALALSSEVLIEECLYGWKEIEYEVVRDCADNCVTICNMENLDPMGIHTGESIVVAPSQTLSNEEYFRLRELAIKTIRHFGIIGECNIQYALNPRNGDYRIIEVNARLSRSSALASKVTGYPLAFIAAKLSLGYNLDQLKNSITKKTSAFFEPALDYLAIKIPRWDFEKFGLPFQTIGTEMQSVGEVMAIGRNFAETLQKAIRMLNQGAEGLIRNTSLSQRKLEKLMVKPNSKRIFQIGEALLKGISPKKISNLTKIDPWFIFEMTKISSFYKEISNKKLTAENLKKGKILGFSDQDLSKISKSSRNSILKLRKIEKIAPVVKQIDTLAAEYPAETNYLYTTYQGDKDDLSFGNKKPIMVLASGPYCIGSSVEFDWCAVNTVNTLRKAGKQTILINCNPETVSTDYDITDKLYFEELSQERILDIYQKEKPFGVIVSVGGQIPNNLALSLAKEKVKILGTKSKNIDIAEDRKKFSNLLSNLKIDQPFWQKLSEAKSALAFAKEIGFPVIARPSYVLSGKSMIVAYNENELSSYLGNLDVTCSKIVISKFIQNAKEIEADLVAKNGKILLCAISEHVENAGVHSGDAGIVFPPQKLYIETIRRIKNACREIAKALKITGPANIQFLAKDNQIKVIECNLRASRTFPFISKMCDVNFIEYATLAILGKKVKPKNQILDLPYVGVKVPQFSFSRLRGIDPVLRVEMASTGEVACLGTDIEEAYLKSILATGVILPERNVLVSLGGEENKIHFLEEVRILFNLGLKIYATHKTGEFLGQNQIPSERLYKVHEKTEPNIATFLAKRKIDLVINITDPDYVSEKLINDDFQIRRSTVDFGIPLFTNLQAAKLFVRALFLKNKDDLLISSYEDYLQKV</sequence>
<dbReference type="PROSITE" id="PS50975">
    <property type="entry name" value="ATP_GRASP"/>
    <property type="match status" value="2"/>
</dbReference>
<dbReference type="GO" id="GO:0006541">
    <property type="term" value="P:glutamine metabolic process"/>
    <property type="evidence" value="ECO:0007669"/>
    <property type="project" value="TreeGrafter"/>
</dbReference>
<evidence type="ECO:0000256" key="2">
    <source>
        <dbReference type="ARBA" id="ARBA00004730"/>
    </source>
</evidence>
<keyword evidence="11" id="KW-0460">Magnesium</keyword>
<comment type="similarity">
    <text evidence="3">Belongs to the CarB family.</text>
</comment>
<evidence type="ECO:0000256" key="5">
    <source>
        <dbReference type="ARBA" id="ARBA00022598"/>
    </source>
</evidence>
<dbReference type="FunFam" id="3.40.50.20:FF:000002">
    <property type="entry name" value="Carbamoyl-phosphate synthase large chain"/>
    <property type="match status" value="1"/>
</dbReference>
<dbReference type="PANTHER" id="PTHR11405:SF53">
    <property type="entry name" value="CARBAMOYL-PHOSPHATE SYNTHASE [AMMONIA], MITOCHONDRIAL"/>
    <property type="match status" value="1"/>
</dbReference>
<evidence type="ECO:0000313" key="19">
    <source>
        <dbReference type="Proteomes" id="UP000229631"/>
    </source>
</evidence>
<dbReference type="SUPFAM" id="SSF48108">
    <property type="entry name" value="Carbamoyl phosphate synthetase, large subunit connection domain"/>
    <property type="match status" value="1"/>
</dbReference>
<dbReference type="NCBIfam" id="TIGR01369">
    <property type="entry name" value="CPSaseII_lrg"/>
    <property type="match status" value="1"/>
</dbReference>
<evidence type="ECO:0000256" key="15">
    <source>
        <dbReference type="PROSITE-ProRule" id="PRU00409"/>
    </source>
</evidence>
<dbReference type="FunFam" id="3.40.50.20:FF:000001">
    <property type="entry name" value="Carbamoyl-phosphate synthase large chain"/>
    <property type="match status" value="1"/>
</dbReference>
<dbReference type="Gene3D" id="3.40.50.20">
    <property type="match status" value="2"/>
</dbReference>
<feature type="domain" description="ATP-grasp" evidence="16">
    <location>
        <begin position="666"/>
        <end position="855"/>
    </location>
</feature>
<dbReference type="Gene3D" id="3.40.50.1380">
    <property type="entry name" value="Methylglyoxal synthase-like domain"/>
    <property type="match status" value="1"/>
</dbReference>
<dbReference type="InterPro" id="IPR058047">
    <property type="entry name" value="CPSase_preATP-grasp"/>
</dbReference>
<dbReference type="EMBL" id="PEVC01000024">
    <property type="protein sequence ID" value="PIV01374.1"/>
    <property type="molecule type" value="Genomic_DNA"/>
</dbReference>
<evidence type="ECO:0000256" key="9">
    <source>
        <dbReference type="ARBA" id="ARBA00022741"/>
    </source>
</evidence>
<evidence type="ECO:0000256" key="10">
    <source>
        <dbReference type="ARBA" id="ARBA00022840"/>
    </source>
</evidence>
<dbReference type="GO" id="GO:0005737">
    <property type="term" value="C:cytoplasm"/>
    <property type="evidence" value="ECO:0007669"/>
    <property type="project" value="TreeGrafter"/>
</dbReference>
<dbReference type="Pfam" id="PF02787">
    <property type="entry name" value="CPSase_L_D3"/>
    <property type="match status" value="1"/>
</dbReference>
<dbReference type="InterPro" id="IPR036897">
    <property type="entry name" value="CarbamoylP_synth_lsu_oligo_sf"/>
</dbReference>
<dbReference type="FunFam" id="3.30.470.20:FF:000001">
    <property type="entry name" value="Carbamoyl-phosphate synthase large chain"/>
    <property type="match status" value="1"/>
</dbReference>
<keyword evidence="10 15" id="KW-0067">ATP-binding</keyword>
<comment type="catalytic activity">
    <reaction evidence="14">
        <text>hydrogencarbonate + NH4(+) + 2 ATP = carbamoyl phosphate + 2 ADP + phosphate + 2 H(+)</text>
        <dbReference type="Rhea" id="RHEA:18029"/>
        <dbReference type="ChEBI" id="CHEBI:15378"/>
        <dbReference type="ChEBI" id="CHEBI:17544"/>
        <dbReference type="ChEBI" id="CHEBI:28938"/>
        <dbReference type="ChEBI" id="CHEBI:30616"/>
        <dbReference type="ChEBI" id="CHEBI:43474"/>
        <dbReference type="ChEBI" id="CHEBI:58228"/>
        <dbReference type="ChEBI" id="CHEBI:456216"/>
        <dbReference type="EC" id="6.3.4.16"/>
    </reaction>
</comment>
<keyword evidence="4" id="KW-0055">Arginine biosynthesis</keyword>
<comment type="pathway">
    <text evidence="2">Amino-acid biosynthesis; L-arginine biosynthesis.</text>
</comment>
<evidence type="ECO:0000256" key="1">
    <source>
        <dbReference type="ARBA" id="ARBA00001936"/>
    </source>
</evidence>
<reference evidence="19" key="1">
    <citation type="submission" date="2017-09" db="EMBL/GenBank/DDBJ databases">
        <title>Depth-based differentiation of microbial function through sediment-hosted aquifers and enrichment of novel symbionts in the deep terrestrial subsurface.</title>
        <authorList>
            <person name="Probst A.J."/>
            <person name="Ladd B."/>
            <person name="Jarett J.K."/>
            <person name="Geller-Mcgrath D.E."/>
            <person name="Sieber C.M.K."/>
            <person name="Emerson J.B."/>
            <person name="Anantharaman K."/>
            <person name="Thomas B.C."/>
            <person name="Malmstrom R."/>
            <person name="Stieglmeier M."/>
            <person name="Klingl A."/>
            <person name="Woyke T."/>
            <person name="Ryan C.M."/>
            <person name="Banfield J.F."/>
        </authorList>
    </citation>
    <scope>NUCLEOTIDE SEQUENCE [LARGE SCALE GENOMIC DNA]</scope>
</reference>
<evidence type="ECO:0000259" key="17">
    <source>
        <dbReference type="PROSITE" id="PS51855"/>
    </source>
</evidence>